<organism evidence="3 4">
    <name type="scientific">Phascolarctobacterium succinatutens</name>
    <dbReference type="NCBI Taxonomy" id="626940"/>
    <lineage>
        <taxon>Bacteria</taxon>
        <taxon>Bacillati</taxon>
        <taxon>Bacillota</taxon>
        <taxon>Negativicutes</taxon>
        <taxon>Acidaminococcales</taxon>
        <taxon>Acidaminococcaceae</taxon>
        <taxon>Phascolarctobacterium</taxon>
    </lineage>
</organism>
<name>A0A1Q6R5K8_9FIRM</name>
<protein>
    <recommendedName>
        <fullName evidence="2">GerMN domain-containing protein</fullName>
    </recommendedName>
</protein>
<dbReference type="InterPro" id="IPR019606">
    <property type="entry name" value="GerMN"/>
</dbReference>
<dbReference type="PROSITE" id="PS51257">
    <property type="entry name" value="PROKAR_LIPOPROTEIN"/>
    <property type="match status" value="1"/>
</dbReference>
<accession>A0A1Q6R5K8</accession>
<dbReference type="STRING" id="626940.BHW43_05490"/>
<proteinExistence type="predicted"/>
<dbReference type="Proteomes" id="UP000186777">
    <property type="component" value="Unassembled WGS sequence"/>
</dbReference>
<feature type="signal peptide" evidence="1">
    <location>
        <begin position="1"/>
        <end position="18"/>
    </location>
</feature>
<evidence type="ECO:0000259" key="2">
    <source>
        <dbReference type="SMART" id="SM00909"/>
    </source>
</evidence>
<evidence type="ECO:0000256" key="1">
    <source>
        <dbReference type="SAM" id="SignalP"/>
    </source>
</evidence>
<sequence length="178" mass="19486">MRKLILLMLLLCAVIASGCSENVPPKEDAKNAATAAVQEKKDISFIVYRAASDGSEKLLPEKITMKDNGKSLPENALIALVTTKPQDAKMDDVVPIGTKVRSLKIEQDGTAYADFTRELAKKGQGSYGEMMLCYAITNTLTEFPEIKRVQILIEGKKAITLSGHMDIEDPLTRNTTLL</sequence>
<dbReference type="Pfam" id="PF10646">
    <property type="entry name" value="Germane"/>
    <property type="match status" value="1"/>
</dbReference>
<dbReference type="RefSeq" id="WP_009145689.1">
    <property type="nucleotide sequence ID" value="NZ_CABKPS010000050.1"/>
</dbReference>
<keyword evidence="1" id="KW-0732">Signal</keyword>
<feature type="domain" description="GerMN" evidence="2">
    <location>
        <begin position="73"/>
        <end position="162"/>
    </location>
</feature>
<evidence type="ECO:0000313" key="3">
    <source>
        <dbReference type="EMBL" id="OLA37665.1"/>
    </source>
</evidence>
<gene>
    <name evidence="3" type="ORF">BHW43_05490</name>
</gene>
<comment type="caution">
    <text evidence="3">The sequence shown here is derived from an EMBL/GenBank/DDBJ whole genome shotgun (WGS) entry which is preliminary data.</text>
</comment>
<feature type="chain" id="PRO_5038793472" description="GerMN domain-containing protein" evidence="1">
    <location>
        <begin position="19"/>
        <end position="178"/>
    </location>
</feature>
<reference evidence="3 4" key="1">
    <citation type="journal article" date="2016" name="Nat. Biotechnol.">
        <title>Measurement of bacterial replication rates in microbial communities.</title>
        <authorList>
            <person name="Brown C.T."/>
            <person name="Olm M.R."/>
            <person name="Thomas B.C."/>
            <person name="Banfield J.F."/>
        </authorList>
    </citation>
    <scope>NUCLEOTIDE SEQUENCE [LARGE SCALE GENOMIC DNA]</scope>
    <source>
        <strain evidence="3">46_33</strain>
    </source>
</reference>
<dbReference type="AlphaFoldDB" id="A0A1Q6R5K8"/>
<evidence type="ECO:0000313" key="4">
    <source>
        <dbReference type="Proteomes" id="UP000186777"/>
    </source>
</evidence>
<dbReference type="EMBL" id="MNTG01000028">
    <property type="protein sequence ID" value="OLA37665.1"/>
    <property type="molecule type" value="Genomic_DNA"/>
</dbReference>
<dbReference type="SMART" id="SM00909">
    <property type="entry name" value="Germane"/>
    <property type="match status" value="1"/>
</dbReference>